<keyword evidence="2" id="KW-1185">Reference proteome</keyword>
<proteinExistence type="predicted"/>
<gene>
    <name evidence="1" type="ORF">CBYS24578_00018594</name>
</gene>
<name>A0A9N9UJ93_9HYPO</name>
<sequence>MLHRLEVAHDAFYEQVFHDNDNRSVAGLESLLCAPDAPLEFSQQDKCMYWMMYEWFQWWNTCFGFLETQATAEDMGSPAEGR</sequence>
<dbReference type="Proteomes" id="UP000754883">
    <property type="component" value="Unassembled WGS sequence"/>
</dbReference>
<reference evidence="1" key="1">
    <citation type="submission" date="2021-10" db="EMBL/GenBank/DDBJ databases">
        <authorList>
            <person name="Piombo E."/>
        </authorList>
    </citation>
    <scope>NUCLEOTIDE SEQUENCE</scope>
</reference>
<feature type="non-terminal residue" evidence="1">
    <location>
        <position position="1"/>
    </location>
</feature>
<dbReference type="AlphaFoldDB" id="A0A9N9UJ93"/>
<dbReference type="EMBL" id="CABFNO020001457">
    <property type="protein sequence ID" value="CAG9989006.1"/>
    <property type="molecule type" value="Genomic_DNA"/>
</dbReference>
<evidence type="ECO:0000313" key="1">
    <source>
        <dbReference type="EMBL" id="CAG9989006.1"/>
    </source>
</evidence>
<organism evidence="1 2">
    <name type="scientific">Clonostachys byssicola</name>
    <dbReference type="NCBI Taxonomy" id="160290"/>
    <lineage>
        <taxon>Eukaryota</taxon>
        <taxon>Fungi</taxon>
        <taxon>Dikarya</taxon>
        <taxon>Ascomycota</taxon>
        <taxon>Pezizomycotina</taxon>
        <taxon>Sordariomycetes</taxon>
        <taxon>Hypocreomycetidae</taxon>
        <taxon>Hypocreales</taxon>
        <taxon>Bionectriaceae</taxon>
        <taxon>Clonostachys</taxon>
    </lineage>
</organism>
<evidence type="ECO:0000313" key="2">
    <source>
        <dbReference type="Proteomes" id="UP000754883"/>
    </source>
</evidence>
<protein>
    <submittedName>
        <fullName evidence="1">Uncharacterized protein</fullName>
    </submittedName>
</protein>
<accession>A0A9N9UJ93</accession>
<comment type="caution">
    <text evidence="1">The sequence shown here is derived from an EMBL/GenBank/DDBJ whole genome shotgun (WGS) entry which is preliminary data.</text>
</comment>